<comment type="caution">
    <text evidence="7">The sequence shown here is derived from an EMBL/GenBank/DDBJ whole genome shotgun (WGS) entry which is preliminary data.</text>
</comment>
<evidence type="ECO:0000256" key="3">
    <source>
        <dbReference type="ARBA" id="ARBA00022729"/>
    </source>
</evidence>
<protein>
    <recommendedName>
        <fullName evidence="6">Gram-positive cocci surface proteins LPxTG domain-containing protein</fullName>
    </recommendedName>
</protein>
<keyword evidence="2" id="KW-0964">Secreted</keyword>
<evidence type="ECO:0000256" key="2">
    <source>
        <dbReference type="ARBA" id="ARBA00022525"/>
    </source>
</evidence>
<dbReference type="Proteomes" id="UP000317046">
    <property type="component" value="Unassembled WGS sequence"/>
</dbReference>
<dbReference type="AlphaFoldDB" id="A0A4Y3KZC0"/>
<evidence type="ECO:0000256" key="5">
    <source>
        <dbReference type="SAM" id="SignalP"/>
    </source>
</evidence>
<evidence type="ECO:0000256" key="4">
    <source>
        <dbReference type="ARBA" id="ARBA00023088"/>
    </source>
</evidence>
<accession>A0A4Y3KZC0</accession>
<evidence type="ECO:0000313" key="7">
    <source>
        <dbReference type="EMBL" id="GEA89821.1"/>
    </source>
</evidence>
<dbReference type="EMBL" id="BJLR01000036">
    <property type="protein sequence ID" value="GEA89821.1"/>
    <property type="molecule type" value="Genomic_DNA"/>
</dbReference>
<name>A0A4Y3KZC0_9CELL</name>
<evidence type="ECO:0000259" key="6">
    <source>
        <dbReference type="Pfam" id="PF00746"/>
    </source>
</evidence>
<keyword evidence="3 5" id="KW-0732">Signal</keyword>
<keyword evidence="8" id="KW-1185">Reference proteome</keyword>
<feature type="domain" description="Gram-positive cocci surface proteins LPxTG" evidence="6">
    <location>
        <begin position="182"/>
        <end position="210"/>
    </location>
</feature>
<proteinExistence type="predicted"/>
<feature type="signal peptide" evidence="5">
    <location>
        <begin position="1"/>
        <end position="21"/>
    </location>
</feature>
<feature type="chain" id="PRO_5021409951" description="Gram-positive cocci surface proteins LPxTG domain-containing protein" evidence="5">
    <location>
        <begin position="22"/>
        <end position="217"/>
    </location>
</feature>
<dbReference type="NCBIfam" id="TIGR01167">
    <property type="entry name" value="LPXTG_anchor"/>
    <property type="match status" value="1"/>
</dbReference>
<dbReference type="Pfam" id="PF00746">
    <property type="entry name" value="Gram_pos_anchor"/>
    <property type="match status" value="1"/>
</dbReference>
<sequence length="217" mass="21367">MSAAAALSAAVGLAFALPAAAAVTPTPNACDDTGGYSAGGVCGIKVEVLSPVCDNDVPYLAYKVAVEGGATGPLTVTWDNPSGADVVQSGLPLEGRVPWPGAVAGADGKGADWPGWTKKSDGTWVEGDEYDWVRPSVAVTLAANASVTTTVAYPPSSPVCLTSPASSSVLAAAPASSQVLAATGSETTPWLVAAGALVLAGGGLVAARARSRRDVTS</sequence>
<organism evidence="7 8">
    <name type="scientific">Cellulomonas cellasea</name>
    <dbReference type="NCBI Taxonomy" id="43670"/>
    <lineage>
        <taxon>Bacteria</taxon>
        <taxon>Bacillati</taxon>
        <taxon>Actinomycetota</taxon>
        <taxon>Actinomycetes</taxon>
        <taxon>Micrococcales</taxon>
        <taxon>Cellulomonadaceae</taxon>
        <taxon>Cellulomonas</taxon>
    </lineage>
</organism>
<keyword evidence="4" id="KW-0572">Peptidoglycan-anchor</keyword>
<dbReference type="InterPro" id="IPR019931">
    <property type="entry name" value="LPXTG_anchor"/>
</dbReference>
<evidence type="ECO:0000256" key="1">
    <source>
        <dbReference type="ARBA" id="ARBA00022512"/>
    </source>
</evidence>
<gene>
    <name evidence="7" type="ORF">CCE01nite_37700</name>
</gene>
<keyword evidence="1" id="KW-0134">Cell wall</keyword>
<reference evidence="7" key="1">
    <citation type="submission" date="2019-06" db="EMBL/GenBank/DDBJ databases">
        <title>Whole genome shotgun sequence of Cellulomonas cellasea NBRC 3753.</title>
        <authorList>
            <person name="Hosoyama A."/>
            <person name="Uohara A."/>
            <person name="Ohji S."/>
            <person name="Ichikawa N."/>
        </authorList>
    </citation>
    <scope>NUCLEOTIDE SEQUENCE [LARGE SCALE GENOMIC DNA]</scope>
    <source>
        <strain evidence="7">NBRC 3753</strain>
    </source>
</reference>
<evidence type="ECO:0000313" key="8">
    <source>
        <dbReference type="Proteomes" id="UP000317046"/>
    </source>
</evidence>